<reference evidence="3" key="1">
    <citation type="journal article" date="2020" name="Stud. Mycol.">
        <title>101 Dothideomycetes genomes: a test case for predicting lifestyles and emergence of pathogens.</title>
        <authorList>
            <person name="Haridas S."/>
            <person name="Albert R."/>
            <person name="Binder M."/>
            <person name="Bloem J."/>
            <person name="Labutti K."/>
            <person name="Salamov A."/>
            <person name="Andreopoulos B."/>
            <person name="Baker S."/>
            <person name="Barry K."/>
            <person name="Bills G."/>
            <person name="Bluhm B."/>
            <person name="Cannon C."/>
            <person name="Castanera R."/>
            <person name="Culley D."/>
            <person name="Daum C."/>
            <person name="Ezra D."/>
            <person name="Gonzalez J."/>
            <person name="Henrissat B."/>
            <person name="Kuo A."/>
            <person name="Liang C."/>
            <person name="Lipzen A."/>
            <person name="Lutzoni F."/>
            <person name="Magnuson J."/>
            <person name="Mondo S."/>
            <person name="Nolan M."/>
            <person name="Ohm R."/>
            <person name="Pangilinan J."/>
            <person name="Park H.-J."/>
            <person name="Ramirez L."/>
            <person name="Alfaro M."/>
            <person name="Sun H."/>
            <person name="Tritt A."/>
            <person name="Yoshinaga Y."/>
            <person name="Zwiers L.-H."/>
            <person name="Turgeon B."/>
            <person name="Goodwin S."/>
            <person name="Spatafora J."/>
            <person name="Crous P."/>
            <person name="Grigoriev I."/>
        </authorList>
    </citation>
    <scope>NUCLEOTIDE SEQUENCE</scope>
    <source>
        <strain evidence="3">ATCC 36951</strain>
    </source>
</reference>
<keyword evidence="2" id="KW-0732">Signal</keyword>
<accession>A0A6A6CEZ5</accession>
<name>A0A6A6CEZ5_ZASCE</name>
<evidence type="ECO:0000256" key="1">
    <source>
        <dbReference type="SAM" id="MobiDB-lite"/>
    </source>
</evidence>
<feature type="signal peptide" evidence="2">
    <location>
        <begin position="1"/>
        <end position="23"/>
    </location>
</feature>
<evidence type="ECO:0000313" key="3">
    <source>
        <dbReference type="EMBL" id="KAF2165223.1"/>
    </source>
</evidence>
<sequence length="404" mass="41851">MSPTGITLAAATAFALFAVRAQAADIVFGSSGNCSDGIALYGASNLTAVDCFALPTDDDEKATSALISNITAGQLVQFFADANCKTMTEQFSDDACYTSVSPIGSFRILPEDDQPKDLVVLPTRLSNYTDLQVAPDAVILASHLRSGLHAVASAASGALTFAVIFTDCYDVANGETSGTTYFACIGGVLASALSFAASIEHAYHTVTSYIQYIGDTAEILHAAIGSAKRSVDGKDIFVPVGNVTRPLSGGRTSTTTLFQSEMGGVTWHTASFADDQTGEVYHHLVPASQSPLKKRATPGYDVEQWTDGGVLLTLCPVNTGAPLSGISSTAQDNYSNYYSQITCALKGISREATKVSVDILNTAGTVVAQAGIVPYGASGGPTSAESDGQCPNSSIAPNPGCWTN</sequence>
<evidence type="ECO:0000313" key="4">
    <source>
        <dbReference type="Proteomes" id="UP000799537"/>
    </source>
</evidence>
<dbReference type="AlphaFoldDB" id="A0A6A6CEZ5"/>
<keyword evidence="4" id="KW-1185">Reference proteome</keyword>
<proteinExistence type="predicted"/>
<feature type="chain" id="PRO_5025667824" evidence="2">
    <location>
        <begin position="24"/>
        <end position="404"/>
    </location>
</feature>
<protein>
    <submittedName>
        <fullName evidence="3">Uncharacterized protein</fullName>
    </submittedName>
</protein>
<evidence type="ECO:0000256" key="2">
    <source>
        <dbReference type="SAM" id="SignalP"/>
    </source>
</evidence>
<feature type="region of interest" description="Disordered" evidence="1">
    <location>
        <begin position="379"/>
        <end position="404"/>
    </location>
</feature>
<organism evidence="3 4">
    <name type="scientific">Zasmidium cellare ATCC 36951</name>
    <dbReference type="NCBI Taxonomy" id="1080233"/>
    <lineage>
        <taxon>Eukaryota</taxon>
        <taxon>Fungi</taxon>
        <taxon>Dikarya</taxon>
        <taxon>Ascomycota</taxon>
        <taxon>Pezizomycotina</taxon>
        <taxon>Dothideomycetes</taxon>
        <taxon>Dothideomycetidae</taxon>
        <taxon>Mycosphaerellales</taxon>
        <taxon>Mycosphaerellaceae</taxon>
        <taxon>Zasmidium</taxon>
    </lineage>
</organism>
<feature type="compositionally biased region" description="Polar residues" evidence="1">
    <location>
        <begin position="380"/>
        <end position="404"/>
    </location>
</feature>
<gene>
    <name evidence="3" type="ORF">M409DRAFT_56097</name>
</gene>
<dbReference type="RefSeq" id="XP_033666112.1">
    <property type="nucleotide sequence ID" value="XM_033813190.1"/>
</dbReference>
<dbReference type="EMBL" id="ML993601">
    <property type="protein sequence ID" value="KAF2165223.1"/>
    <property type="molecule type" value="Genomic_DNA"/>
</dbReference>
<dbReference type="GeneID" id="54566462"/>
<dbReference type="Proteomes" id="UP000799537">
    <property type="component" value="Unassembled WGS sequence"/>
</dbReference>